<feature type="region of interest" description="Disordered" evidence="1">
    <location>
        <begin position="388"/>
        <end position="474"/>
    </location>
</feature>
<dbReference type="Pfam" id="PF00789">
    <property type="entry name" value="UBX"/>
    <property type="match status" value="1"/>
</dbReference>
<feature type="region of interest" description="Disordered" evidence="1">
    <location>
        <begin position="44"/>
        <end position="69"/>
    </location>
</feature>
<dbReference type="PANTHER" id="PTHR23322">
    <property type="entry name" value="FAS-ASSOCIATED PROTEIN"/>
    <property type="match status" value="1"/>
</dbReference>
<feature type="domain" description="UBX" evidence="2">
    <location>
        <begin position="472"/>
        <end position="559"/>
    </location>
</feature>
<protein>
    <submittedName>
        <fullName evidence="4">Ubiquitin-mediated protein-degradation mediator protein, putative</fullName>
    </submittedName>
</protein>
<evidence type="ECO:0000313" key="4">
    <source>
        <dbReference type="EMBL" id="CAX44995.1"/>
    </source>
</evidence>
<dbReference type="InterPro" id="IPR036249">
    <property type="entry name" value="Thioredoxin-like_sf"/>
</dbReference>
<dbReference type="CDD" id="cd14346">
    <property type="entry name" value="UBA_Ubx5_like"/>
    <property type="match status" value="1"/>
</dbReference>
<dbReference type="SUPFAM" id="SSF54236">
    <property type="entry name" value="Ubiquitin-like"/>
    <property type="match status" value="1"/>
</dbReference>
<dbReference type="HOGENOM" id="CLU_021255_2_0_1"/>
<dbReference type="AlphaFoldDB" id="B9W8C6"/>
<dbReference type="Pfam" id="PF14555">
    <property type="entry name" value="UBA_4"/>
    <property type="match status" value="1"/>
</dbReference>
<sequence>MDESIPTFLAVTGLEDESVAKQFLEVAGGDLELAVTLYMESGQHGASKSSTTNDNNNSTNTGDSTNPITFANEDEDEALAKRLQEEAYRANDNSNDNVREADTNVHRHETLVDNVGFPGFINQQPSITRPSDIFGNRHQGVFHQRFDFQEHMRMPGFGDDDDDDDDEIDDEYHDSHDIQVLDSDEDEGEEEGHDNGSTGGGGGITGRRRQLRQNRHQELSSTQRRLANLFRPPFDIISILNLDEAKYQGRQLKKWILINIQDSSEFQCQLLNRDFWSNERIKQIVKENFIFLQYQTDSVNGQSYINFYHVDKFPHIAILDPLTGERVYKWIDGKVPLVNDWIEQTYKFLDSFSLIPGSKNPLVHHEVKIDPTSLSEDQQIQLAMKQSIIDNNVDNNDESNSRSYRSGNTVDDAIELDSDDDDDDDDDSGIPDDILSTPSLGTPQEQPGPEIPKDQDQDPFESITPINHPEPTEQPFTRIQIRFPNGKRLVRKLNPDTKIKSIFEWLKYVLQDGFQEYGLNSPDDRFILSNSSNKAFKFIDSLDKTIEEANLKNASILLEQD</sequence>
<proteinExistence type="predicted"/>
<feature type="compositionally biased region" description="Low complexity" evidence="1">
    <location>
        <begin position="47"/>
        <end position="66"/>
    </location>
</feature>
<dbReference type="Gene3D" id="1.10.8.10">
    <property type="entry name" value="DNA helicase RuvA subunit, C-terminal domain"/>
    <property type="match status" value="1"/>
</dbReference>
<dbReference type="GO" id="GO:0043130">
    <property type="term" value="F:ubiquitin binding"/>
    <property type="evidence" value="ECO:0007669"/>
    <property type="project" value="TreeGrafter"/>
</dbReference>
<dbReference type="RefSeq" id="XP_002417347.1">
    <property type="nucleotide sequence ID" value="XM_002417302.1"/>
</dbReference>
<dbReference type="Gene3D" id="3.40.30.10">
    <property type="entry name" value="Glutaredoxin"/>
    <property type="match status" value="1"/>
</dbReference>
<dbReference type="InterPro" id="IPR001012">
    <property type="entry name" value="UBX_dom"/>
</dbReference>
<evidence type="ECO:0000259" key="2">
    <source>
        <dbReference type="PROSITE" id="PS50033"/>
    </source>
</evidence>
<dbReference type="SUPFAM" id="SSF52833">
    <property type="entry name" value="Thioredoxin-like"/>
    <property type="match status" value="1"/>
</dbReference>
<feature type="compositionally biased region" description="Acidic residues" evidence="1">
    <location>
        <begin position="412"/>
        <end position="430"/>
    </location>
</feature>
<organism evidence="4 5">
    <name type="scientific">Candida dubliniensis (strain CD36 / ATCC MYA-646 / CBS 7987 / NCPF 3949 / NRRL Y-17841)</name>
    <name type="common">Yeast</name>
    <dbReference type="NCBI Taxonomy" id="573826"/>
    <lineage>
        <taxon>Eukaryota</taxon>
        <taxon>Fungi</taxon>
        <taxon>Dikarya</taxon>
        <taxon>Ascomycota</taxon>
        <taxon>Saccharomycotina</taxon>
        <taxon>Pichiomycetes</taxon>
        <taxon>Debaryomycetaceae</taxon>
        <taxon>Candida/Lodderomyces clade</taxon>
        <taxon>Candida</taxon>
    </lineage>
</organism>
<dbReference type="KEGG" id="cdu:CD36_06900"/>
<dbReference type="GO" id="GO:0005634">
    <property type="term" value="C:nucleus"/>
    <property type="evidence" value="ECO:0007669"/>
    <property type="project" value="TreeGrafter"/>
</dbReference>
<dbReference type="OrthoDB" id="270602at2759"/>
<keyword evidence="5" id="KW-1185">Reference proteome</keyword>
<reference evidence="4 5" key="1">
    <citation type="journal article" date="2009" name="Genome Res.">
        <title>Comparative genomics of the fungal pathogens Candida dubliniensis and Candida albicans.</title>
        <authorList>
            <person name="Jackson A.P."/>
            <person name="Gamble J.A."/>
            <person name="Yeomans T."/>
            <person name="Moran G.P."/>
            <person name="Saunders D."/>
            <person name="Harris D."/>
            <person name="Aslett M."/>
            <person name="Barrell J.F."/>
            <person name="Butler G."/>
            <person name="Citiulo F."/>
            <person name="Coleman D.C."/>
            <person name="de Groot P.W.J."/>
            <person name="Goodwin T.J."/>
            <person name="Quail M.A."/>
            <person name="McQuillan J."/>
            <person name="Munro C.A."/>
            <person name="Pain A."/>
            <person name="Poulter R.T."/>
            <person name="Rajandream M.A."/>
            <person name="Renauld H."/>
            <person name="Spiering M.J."/>
            <person name="Tivey A."/>
            <person name="Gow N.A.R."/>
            <person name="Barrell B."/>
            <person name="Sullivan D.J."/>
            <person name="Berriman M."/>
        </authorList>
    </citation>
    <scope>NUCLEOTIDE SEQUENCE [LARGE SCALE GENOMIC DNA]</scope>
    <source>
        <strain evidence="5">CD36 / ATCC MYA-646 / CBS 7987 / NCPF 3949 / NRRL Y-17841</strain>
    </source>
</reference>
<name>B9W8C6_CANDC</name>
<dbReference type="PROSITE" id="PS50033">
    <property type="entry name" value="UBX"/>
    <property type="match status" value="1"/>
</dbReference>
<evidence type="ECO:0000313" key="5">
    <source>
        <dbReference type="Proteomes" id="UP000002605"/>
    </source>
</evidence>
<gene>
    <name evidence="3" type="ordered locus">Cd36_06900</name>
    <name evidence="4" type="ORF">CD36_06900</name>
</gene>
<dbReference type="CDD" id="cd02958">
    <property type="entry name" value="UAS"/>
    <property type="match status" value="1"/>
</dbReference>
<feature type="compositionally biased region" description="Acidic residues" evidence="1">
    <location>
        <begin position="158"/>
        <end position="172"/>
    </location>
</feature>
<accession>B9W8C6</accession>
<dbReference type="GeneID" id="8044887"/>
<dbReference type="PANTHER" id="PTHR23322:SF6">
    <property type="entry name" value="UBX DOMAIN-CONTAINING PROTEIN 7"/>
    <property type="match status" value="1"/>
</dbReference>
<dbReference type="eggNOG" id="KOG1364">
    <property type="taxonomic scope" value="Eukaryota"/>
</dbReference>
<dbReference type="InterPro" id="IPR006577">
    <property type="entry name" value="UAS"/>
</dbReference>
<dbReference type="CGD" id="CAL0000166555">
    <property type="gene designation" value="Cd36_06900"/>
</dbReference>
<dbReference type="Gene3D" id="3.10.20.90">
    <property type="entry name" value="Phosphatidylinositol 3-kinase Catalytic Subunit, Chain A, domain 1"/>
    <property type="match status" value="1"/>
</dbReference>
<feature type="region of interest" description="Disordered" evidence="1">
    <location>
        <begin position="152"/>
        <end position="218"/>
    </location>
</feature>
<evidence type="ECO:0000256" key="1">
    <source>
        <dbReference type="SAM" id="MobiDB-lite"/>
    </source>
</evidence>
<dbReference type="VEuPathDB" id="FungiDB:CD36_06900"/>
<dbReference type="SMART" id="SM00166">
    <property type="entry name" value="UBX"/>
    <property type="match status" value="1"/>
</dbReference>
<dbReference type="InterPro" id="IPR029071">
    <property type="entry name" value="Ubiquitin-like_domsf"/>
</dbReference>
<dbReference type="SMART" id="SM00594">
    <property type="entry name" value="UAS"/>
    <property type="match status" value="1"/>
</dbReference>
<feature type="compositionally biased region" description="Acidic residues" evidence="1">
    <location>
        <begin position="182"/>
        <end position="192"/>
    </location>
</feature>
<dbReference type="InterPro" id="IPR050730">
    <property type="entry name" value="UBX_domain-protein"/>
</dbReference>
<dbReference type="CDD" id="cd01767">
    <property type="entry name" value="UBX"/>
    <property type="match status" value="1"/>
</dbReference>
<evidence type="ECO:0000313" key="3">
    <source>
        <dbReference type="CGD" id="CAL0000166555"/>
    </source>
</evidence>
<dbReference type="Proteomes" id="UP000002605">
    <property type="component" value="Chromosome 1"/>
</dbReference>
<dbReference type="GO" id="GO:0043161">
    <property type="term" value="P:proteasome-mediated ubiquitin-dependent protein catabolic process"/>
    <property type="evidence" value="ECO:0007669"/>
    <property type="project" value="TreeGrafter"/>
</dbReference>
<dbReference type="Pfam" id="PF13899">
    <property type="entry name" value="Thioredoxin_7"/>
    <property type="match status" value="1"/>
</dbReference>
<dbReference type="EMBL" id="FM992688">
    <property type="protein sequence ID" value="CAX44995.1"/>
    <property type="molecule type" value="Genomic_DNA"/>
</dbReference>